<reference evidence="3" key="1">
    <citation type="journal article" date="2019" name="Int. J. Syst. Evol. Microbiol.">
        <title>The Global Catalogue of Microorganisms (GCM) 10K type strain sequencing project: providing services to taxonomists for standard genome sequencing and annotation.</title>
        <authorList>
            <consortium name="The Broad Institute Genomics Platform"/>
            <consortium name="The Broad Institute Genome Sequencing Center for Infectious Disease"/>
            <person name="Wu L."/>
            <person name="Ma J."/>
        </authorList>
    </citation>
    <scope>NUCLEOTIDE SEQUENCE [LARGE SCALE GENOMIC DNA]</scope>
    <source>
        <strain evidence="3">JCM 17714</strain>
    </source>
</reference>
<sequence>MTKLFKNYILNVFIVAVFFLSQIVNVNANYLQNTLTKEIIIDRITGKEKNNLISITAFRSLFYDSNLNHKPKNNVISESNKGKIENVAEFVTMGVFDIGMAIGYTVSTVGLLLGFMINKIITLFK</sequence>
<dbReference type="Proteomes" id="UP001501699">
    <property type="component" value="Unassembled WGS sequence"/>
</dbReference>
<proteinExistence type="predicted"/>
<keyword evidence="1" id="KW-0472">Membrane</keyword>
<evidence type="ECO:0008006" key="4">
    <source>
        <dbReference type="Google" id="ProtNLM"/>
    </source>
</evidence>
<organism evidence="2 3">
    <name type="scientific">Bartonella pachyuromydis</name>
    <dbReference type="NCBI Taxonomy" id="931097"/>
    <lineage>
        <taxon>Bacteria</taxon>
        <taxon>Pseudomonadati</taxon>
        <taxon>Pseudomonadota</taxon>
        <taxon>Alphaproteobacteria</taxon>
        <taxon>Hyphomicrobiales</taxon>
        <taxon>Bartonellaceae</taxon>
        <taxon>Bartonella</taxon>
    </lineage>
</organism>
<protein>
    <recommendedName>
        <fullName evidence="4">Protein-disulfide reductase</fullName>
    </recommendedName>
</protein>
<keyword evidence="1" id="KW-0812">Transmembrane</keyword>
<evidence type="ECO:0000313" key="2">
    <source>
        <dbReference type="EMBL" id="GAA4660334.1"/>
    </source>
</evidence>
<evidence type="ECO:0000256" key="1">
    <source>
        <dbReference type="SAM" id="Phobius"/>
    </source>
</evidence>
<dbReference type="RefSeq" id="WP_345118541.1">
    <property type="nucleotide sequence ID" value="NZ_BAABJA010000002.1"/>
</dbReference>
<keyword evidence="3" id="KW-1185">Reference proteome</keyword>
<gene>
    <name evidence="2" type="ORF">GCM10023262_05090</name>
</gene>
<accession>A0ABP8VEM9</accession>
<evidence type="ECO:0000313" key="3">
    <source>
        <dbReference type="Proteomes" id="UP001501699"/>
    </source>
</evidence>
<keyword evidence="1" id="KW-1133">Transmembrane helix</keyword>
<feature type="transmembrane region" description="Helical" evidence="1">
    <location>
        <begin position="7"/>
        <end position="24"/>
    </location>
</feature>
<feature type="transmembrane region" description="Helical" evidence="1">
    <location>
        <begin position="98"/>
        <end position="117"/>
    </location>
</feature>
<comment type="caution">
    <text evidence="2">The sequence shown here is derived from an EMBL/GenBank/DDBJ whole genome shotgun (WGS) entry which is preliminary data.</text>
</comment>
<dbReference type="EMBL" id="BAABJA010000002">
    <property type="protein sequence ID" value="GAA4660334.1"/>
    <property type="molecule type" value="Genomic_DNA"/>
</dbReference>
<name>A0ABP8VEM9_9HYPH</name>